<evidence type="ECO:0000256" key="3">
    <source>
        <dbReference type="ARBA" id="ARBA00022670"/>
    </source>
</evidence>
<dbReference type="Proteomes" id="UP000017831">
    <property type="component" value="Unassembled WGS sequence"/>
</dbReference>
<keyword evidence="11" id="KW-1185">Reference proteome</keyword>
<organism evidence="10 11">
    <name type="scientific">Phocaeicola massiliensis B84634 = Timone 84634 = DSM 17679 = JCM 13223</name>
    <dbReference type="NCBI Taxonomy" id="1121098"/>
    <lineage>
        <taxon>Bacteria</taxon>
        <taxon>Pseudomonadati</taxon>
        <taxon>Bacteroidota</taxon>
        <taxon>Bacteroidia</taxon>
        <taxon>Bacteroidales</taxon>
        <taxon>Bacteroidaceae</taxon>
        <taxon>Phocaeicola</taxon>
    </lineage>
</organism>
<dbReference type="Gene3D" id="3.90.226.10">
    <property type="entry name" value="2-enoyl-CoA Hydratase, Chain A, domain 1"/>
    <property type="match status" value="3"/>
</dbReference>
<comment type="subcellular location">
    <subcellularLocation>
        <location evidence="1">Membrane</location>
    </subcellularLocation>
</comment>
<accession>U6RCC4</accession>
<dbReference type="RefSeq" id="WP_005942870.1">
    <property type="nucleotide sequence ID" value="NZ_KB890334.1"/>
</dbReference>
<comment type="caution">
    <text evidence="10">The sequence shown here is derived from an EMBL/GenBank/DDBJ whole genome shotgun (WGS) entry which is preliminary data.</text>
</comment>
<dbReference type="InterPro" id="IPR029045">
    <property type="entry name" value="ClpP/crotonase-like_dom_sf"/>
</dbReference>
<dbReference type="HOGENOM" id="CLU_008856_1_1_10"/>
<dbReference type="InterPro" id="IPR047217">
    <property type="entry name" value="S49_SppA_67K_type_N"/>
</dbReference>
<dbReference type="PATRIC" id="fig|1121098.3.peg.3069"/>
<name>U6RCC4_9BACT</name>
<keyword evidence="6 8" id="KW-0472">Membrane</keyword>
<dbReference type="InterPro" id="IPR004634">
    <property type="entry name" value="Pept_S49_pIV"/>
</dbReference>
<evidence type="ECO:0000256" key="7">
    <source>
        <dbReference type="PIRSR" id="PIRSR001217-1"/>
    </source>
</evidence>
<evidence type="ECO:0000256" key="1">
    <source>
        <dbReference type="ARBA" id="ARBA00004370"/>
    </source>
</evidence>
<dbReference type="EMBL" id="AQHY01000035">
    <property type="protein sequence ID" value="EOA53381.1"/>
    <property type="molecule type" value="Genomic_DNA"/>
</dbReference>
<evidence type="ECO:0000256" key="6">
    <source>
        <dbReference type="ARBA" id="ARBA00023136"/>
    </source>
</evidence>
<dbReference type="NCBIfam" id="TIGR00705">
    <property type="entry name" value="SppA_67K"/>
    <property type="match status" value="1"/>
</dbReference>
<dbReference type="Gene3D" id="6.20.330.10">
    <property type="match status" value="1"/>
</dbReference>
<dbReference type="PANTHER" id="PTHR33209:SF1">
    <property type="entry name" value="PEPTIDASE S49 DOMAIN-CONTAINING PROTEIN"/>
    <property type="match status" value="1"/>
</dbReference>
<dbReference type="InterPro" id="IPR002142">
    <property type="entry name" value="Peptidase_S49"/>
</dbReference>
<evidence type="ECO:0000256" key="2">
    <source>
        <dbReference type="ARBA" id="ARBA00008683"/>
    </source>
</evidence>
<feature type="domain" description="Peptidase S49" evidence="9">
    <location>
        <begin position="122"/>
        <end position="274"/>
    </location>
</feature>
<dbReference type="PIRSF" id="PIRSF001217">
    <property type="entry name" value="Protease_4_SppA"/>
    <property type="match status" value="1"/>
</dbReference>
<keyword evidence="8" id="KW-0812">Transmembrane</keyword>
<protein>
    <submittedName>
        <fullName evidence="10">Signal peptide peptidase SppA, 67K type</fullName>
    </submittedName>
</protein>
<dbReference type="GO" id="GO:0008236">
    <property type="term" value="F:serine-type peptidase activity"/>
    <property type="evidence" value="ECO:0007669"/>
    <property type="project" value="UniProtKB-KW"/>
</dbReference>
<dbReference type="GeneID" id="60061103"/>
<evidence type="ECO:0000313" key="10">
    <source>
        <dbReference type="EMBL" id="EOA53381.1"/>
    </source>
</evidence>
<evidence type="ECO:0000256" key="4">
    <source>
        <dbReference type="ARBA" id="ARBA00022801"/>
    </source>
</evidence>
<dbReference type="CDD" id="cd07018">
    <property type="entry name" value="S49_SppA_67K_type"/>
    <property type="match status" value="1"/>
</dbReference>
<dbReference type="NCBIfam" id="TIGR00706">
    <property type="entry name" value="SppA_dom"/>
    <property type="match status" value="1"/>
</dbReference>
<dbReference type="InterPro" id="IPR047272">
    <property type="entry name" value="S49_SppA_C"/>
</dbReference>
<keyword evidence="5" id="KW-0720">Serine protease</keyword>
<feature type="active site" description="Proton donor/acceptor" evidence="7">
    <location>
        <position position="190"/>
    </location>
</feature>
<dbReference type="PANTHER" id="PTHR33209">
    <property type="entry name" value="PROTEASE 4"/>
    <property type="match status" value="1"/>
</dbReference>
<reference evidence="10 11" key="1">
    <citation type="submission" date="2013-04" db="EMBL/GenBank/DDBJ databases">
        <title>The Genome Sequence of Bacteroides massiliensis DSM 17679.</title>
        <authorList>
            <consortium name="The Broad Institute Genomics Platform"/>
            <person name="Earl A."/>
            <person name="Ward D."/>
            <person name="Feldgarden M."/>
            <person name="Gevers D."/>
            <person name="Martens E."/>
            <person name="Fenner L."/>
            <person name="Roux V."/>
            <person name="Mallet M.N."/>
            <person name="Raoult D."/>
            <person name="Walker B."/>
            <person name="Young S."/>
            <person name="Zeng Q."/>
            <person name="Gargeya S."/>
            <person name="Fitzgerald M."/>
            <person name="Haas B."/>
            <person name="Abouelleil A."/>
            <person name="Allen A.W."/>
            <person name="Alvarado L."/>
            <person name="Arachchi H.M."/>
            <person name="Berlin A.M."/>
            <person name="Chapman S.B."/>
            <person name="Gainer-Dewar J."/>
            <person name="Goldberg J."/>
            <person name="Griggs A."/>
            <person name="Gujja S."/>
            <person name="Hansen M."/>
            <person name="Howarth C."/>
            <person name="Imamovic A."/>
            <person name="Ireland A."/>
            <person name="Larimer J."/>
            <person name="McCowan C."/>
            <person name="Murphy C."/>
            <person name="Pearson M."/>
            <person name="Poon T.W."/>
            <person name="Priest M."/>
            <person name="Roberts A."/>
            <person name="Saif S."/>
            <person name="Shea T."/>
            <person name="Sisk P."/>
            <person name="Sykes S."/>
            <person name="Wortman J."/>
            <person name="Nusbaum C."/>
            <person name="Birren B."/>
        </authorList>
    </citation>
    <scope>NUCLEOTIDE SEQUENCE [LARGE SCALE GENOMIC DNA]</scope>
    <source>
        <strain evidence="11">B84634 / Timone 84634 / DSM 17679 / JCM 13223</strain>
    </source>
</reference>
<dbReference type="AlphaFoldDB" id="U6RCC4"/>
<evidence type="ECO:0000313" key="11">
    <source>
        <dbReference type="Proteomes" id="UP000017831"/>
    </source>
</evidence>
<keyword evidence="3" id="KW-0645">Protease</keyword>
<dbReference type="SUPFAM" id="SSF52096">
    <property type="entry name" value="ClpP/crotonase"/>
    <property type="match status" value="2"/>
</dbReference>
<dbReference type="STRING" id="1121098.HMPREF1534_03022"/>
<dbReference type="InterPro" id="IPR004635">
    <property type="entry name" value="Pept_S49_SppA"/>
</dbReference>
<evidence type="ECO:0000256" key="8">
    <source>
        <dbReference type="SAM" id="Phobius"/>
    </source>
</evidence>
<keyword evidence="4" id="KW-0378">Hydrolase</keyword>
<feature type="transmembrane region" description="Helical" evidence="8">
    <location>
        <begin position="12"/>
        <end position="35"/>
    </location>
</feature>
<dbReference type="GO" id="GO:0016020">
    <property type="term" value="C:membrane"/>
    <property type="evidence" value="ECO:0007669"/>
    <property type="project" value="UniProtKB-SubCell"/>
</dbReference>
<dbReference type="CDD" id="cd07023">
    <property type="entry name" value="S49_Sppa_N_C"/>
    <property type="match status" value="1"/>
</dbReference>
<dbReference type="Pfam" id="PF01343">
    <property type="entry name" value="Peptidase_S49"/>
    <property type="match status" value="2"/>
</dbReference>
<dbReference type="eggNOG" id="COG0616">
    <property type="taxonomic scope" value="Bacteria"/>
</dbReference>
<feature type="active site" description="Nucleophile" evidence="7">
    <location>
        <position position="389"/>
    </location>
</feature>
<evidence type="ECO:0000259" key="9">
    <source>
        <dbReference type="Pfam" id="PF01343"/>
    </source>
</evidence>
<feature type="domain" description="Peptidase S49" evidence="9">
    <location>
        <begin position="373"/>
        <end position="529"/>
    </location>
</feature>
<proteinExistence type="inferred from homology"/>
<evidence type="ECO:0000256" key="5">
    <source>
        <dbReference type="ARBA" id="ARBA00022825"/>
    </source>
</evidence>
<gene>
    <name evidence="10" type="ORF">HMPREF1534_03022</name>
</gene>
<sequence length="594" mass="65702">MKDFLKFTLASLIGVILAGIVLTILGLITVVGMVASSDSETIVRDNSVFVLDLKGNLSERVQENPFQQIMGDGNGSYGLNDILSSIKKAKENDKIKGIYIQPSYLATSFASLEEIRNALQDFKESGKFIVAYADQYTQGMYYLASVADKVIINPQGNISWHGLASQPVFFKDLLDKLGIDVQVFKVGTYKSAVEPFIATEMSPANREQVTVFLNSIWNQLLDDVSVSRNISKDSLNAYADQCMDLCQAEEYIKCGLADSVLYKDEMIAYLKQLTGRKEDQSLNSLFLEDMINVKKNVPKDKSGNVVAVYYASGEILDAASSNSTEEVIDGQKMTRDLRRLRDDNNVKAVVLRVNSPGGSAYASEQIWREVVRLKEKKPVIVSMGDYAASGGYYISCAADSIFADPTTLTGSIGIFGMIPSGEKLFKDKLGLDFDVVKTNKMADMGAGFGPLATRPFNNAEQEALQNYINNGYKLFVNRCAEGRNMSAADIEKIAEGRVWTGEMAVGLGLVDKLGGIDDALAAAAKRANVENYTIISYPEKESLFMNLLNSQRKHYVNSQMKEYMGSFYSYFEILQNLKEINPVQARMPFELNIK</sequence>
<comment type="similarity">
    <text evidence="2">Belongs to the peptidase S49 family.</text>
</comment>
<keyword evidence="8" id="KW-1133">Transmembrane helix</keyword>
<dbReference type="GO" id="GO:0006465">
    <property type="term" value="P:signal peptide processing"/>
    <property type="evidence" value="ECO:0007669"/>
    <property type="project" value="InterPro"/>
</dbReference>
<dbReference type="OrthoDB" id="9764363at2"/>